<dbReference type="InterPro" id="IPR009906">
    <property type="entry name" value="D-Glu_cyclase"/>
</dbReference>
<dbReference type="InterPro" id="IPR016938">
    <property type="entry name" value="UPF0317"/>
</dbReference>
<reference evidence="3" key="1">
    <citation type="submission" date="2022-11" db="EMBL/GenBank/DDBJ databases">
        <title>Hoeflea poritis sp. nov., isolated from scleractinian coral Porites lutea.</title>
        <authorList>
            <person name="Zhang G."/>
            <person name="Wei Q."/>
            <person name="Cai L."/>
        </authorList>
    </citation>
    <scope>NUCLEOTIDE SEQUENCE</scope>
    <source>
        <strain evidence="3">E7-10</strain>
    </source>
</reference>
<name>A0ABT4VT06_9HYPH</name>
<keyword evidence="4" id="KW-1185">Reference proteome</keyword>
<dbReference type="RefSeq" id="WP_271091692.1">
    <property type="nucleotide sequence ID" value="NZ_JAPJZH010000016.1"/>
</dbReference>
<evidence type="ECO:0000313" key="3">
    <source>
        <dbReference type="EMBL" id="MDA4847849.1"/>
    </source>
</evidence>
<comment type="caution">
    <text evidence="3">The sequence shown here is derived from an EMBL/GenBank/DDBJ whole genome shotgun (WGS) entry which is preliminary data.</text>
</comment>
<dbReference type="EMBL" id="JAPJZH010000016">
    <property type="protein sequence ID" value="MDA4847849.1"/>
    <property type="molecule type" value="Genomic_DNA"/>
</dbReference>
<evidence type="ECO:0000256" key="1">
    <source>
        <dbReference type="ARBA" id="ARBA00007896"/>
    </source>
</evidence>
<protein>
    <submittedName>
        <fullName evidence="3">Hydro-lyase</fullName>
    </submittedName>
</protein>
<dbReference type="PIRSF" id="PIRSF029755">
    <property type="entry name" value="UCP029755"/>
    <property type="match status" value="1"/>
</dbReference>
<dbReference type="Gene3D" id="3.30.2040.10">
    <property type="entry name" value="PSTPO5379-like domain"/>
    <property type="match status" value="1"/>
</dbReference>
<sequence length="274" mass="30254">MTRSDPNSFDRSSLIRAHARETRSAARNGSLSYVTHGLSRGHVQANLAIVPQDYAFEFLTFCQRNPKPCPIIEVLDPGEVEFKISAPGSDVRTDLPSYRVYRDGALSEERVDITEIWRDDHVAFLLGCSNSFDEVLERNGIPQRHLEKPDGRISVYRSNIACLPAGRLHGNVVVTMRPIPHQEVVRVTELSSRFPIAHGGPVHIGDAEQIGIADLSKVDWGGVNPLRAGDVPVYWACGVTPQDVALASGIPEMITHAPGHMFVTDLYIDDQRKG</sequence>
<proteinExistence type="inferred from homology"/>
<dbReference type="Pfam" id="PF07286">
    <property type="entry name" value="D-Glu_cyclase"/>
    <property type="match status" value="1"/>
</dbReference>
<dbReference type="InterPro" id="IPR038021">
    <property type="entry name" value="Putative_hydro-lyase"/>
</dbReference>
<dbReference type="Gene3D" id="3.40.1640.10">
    <property type="entry name" value="PSTPO5379-like"/>
    <property type="match status" value="1"/>
</dbReference>
<gene>
    <name evidence="3" type="ORF">OOZ53_20995</name>
</gene>
<evidence type="ECO:0000313" key="4">
    <source>
        <dbReference type="Proteomes" id="UP001148313"/>
    </source>
</evidence>
<accession>A0ABT4VT06</accession>
<evidence type="ECO:0000256" key="2">
    <source>
        <dbReference type="ARBA" id="ARBA00023239"/>
    </source>
</evidence>
<dbReference type="Proteomes" id="UP001148313">
    <property type="component" value="Unassembled WGS sequence"/>
</dbReference>
<comment type="similarity">
    <text evidence="1">Belongs to the D-glutamate cyclase family.</text>
</comment>
<keyword evidence="2" id="KW-0456">Lyase</keyword>
<dbReference type="PANTHER" id="PTHR32022">
    <property type="entry name" value="D-GLUTAMATE CYCLASE, MITOCHONDRIAL"/>
    <property type="match status" value="1"/>
</dbReference>
<dbReference type="NCBIfam" id="NF003969">
    <property type="entry name" value="PRK05463.1"/>
    <property type="match status" value="1"/>
</dbReference>
<dbReference type="PANTHER" id="PTHR32022:SF10">
    <property type="entry name" value="D-GLUTAMATE CYCLASE, MITOCHONDRIAL"/>
    <property type="match status" value="1"/>
</dbReference>
<organism evidence="3 4">
    <name type="scientific">Hoeflea poritis</name>
    <dbReference type="NCBI Taxonomy" id="2993659"/>
    <lineage>
        <taxon>Bacteria</taxon>
        <taxon>Pseudomonadati</taxon>
        <taxon>Pseudomonadota</taxon>
        <taxon>Alphaproteobacteria</taxon>
        <taxon>Hyphomicrobiales</taxon>
        <taxon>Rhizobiaceae</taxon>
        <taxon>Hoeflea</taxon>
    </lineage>
</organism>
<dbReference type="SUPFAM" id="SSF160920">
    <property type="entry name" value="PSTPO5379-like"/>
    <property type="match status" value="1"/>
</dbReference>